<evidence type="ECO:0000256" key="6">
    <source>
        <dbReference type="ARBA" id="ARBA00023034"/>
    </source>
</evidence>
<dbReference type="InterPro" id="IPR039745">
    <property type="entry name" value="Vps54"/>
</dbReference>
<feature type="compositionally biased region" description="Low complexity" evidence="8">
    <location>
        <begin position="253"/>
        <end position="266"/>
    </location>
</feature>
<evidence type="ECO:0000256" key="2">
    <source>
        <dbReference type="ARBA" id="ARBA00009150"/>
    </source>
</evidence>
<organism evidence="11 12">
    <name type="scientific">Varroa destructor</name>
    <name type="common">Honeybee mite</name>
    <dbReference type="NCBI Taxonomy" id="109461"/>
    <lineage>
        <taxon>Eukaryota</taxon>
        <taxon>Metazoa</taxon>
        <taxon>Ecdysozoa</taxon>
        <taxon>Arthropoda</taxon>
        <taxon>Chelicerata</taxon>
        <taxon>Arachnida</taxon>
        <taxon>Acari</taxon>
        <taxon>Parasitiformes</taxon>
        <taxon>Mesostigmata</taxon>
        <taxon>Gamasina</taxon>
        <taxon>Dermanyssoidea</taxon>
        <taxon>Varroidae</taxon>
        <taxon>Varroa</taxon>
    </lineage>
</organism>
<feature type="domain" description="Vacuolar protein sorting-associated protein 54 N-terminal" evidence="10">
    <location>
        <begin position="278"/>
        <end position="431"/>
    </location>
</feature>
<dbReference type="GO" id="GO:0019905">
    <property type="term" value="F:syntaxin binding"/>
    <property type="evidence" value="ECO:0007669"/>
    <property type="project" value="TreeGrafter"/>
</dbReference>
<evidence type="ECO:0000256" key="5">
    <source>
        <dbReference type="ARBA" id="ARBA00022927"/>
    </source>
</evidence>
<dbReference type="GO" id="GO:0006896">
    <property type="term" value="P:Golgi to vacuole transport"/>
    <property type="evidence" value="ECO:0007669"/>
    <property type="project" value="TreeGrafter"/>
</dbReference>
<feature type="region of interest" description="Disordered" evidence="8">
    <location>
        <begin position="244"/>
        <end position="270"/>
    </location>
</feature>
<dbReference type="Proteomes" id="UP000594260">
    <property type="component" value="Unplaced"/>
</dbReference>
<dbReference type="EnsemblMetazoa" id="XM_022809652">
    <property type="protein sequence ID" value="XP_022665387"/>
    <property type="gene ID" value="LOC111252143"/>
</dbReference>
<dbReference type="AlphaFoldDB" id="A0A7M7KG72"/>
<dbReference type="GO" id="GO:0000938">
    <property type="term" value="C:GARP complex"/>
    <property type="evidence" value="ECO:0007669"/>
    <property type="project" value="InterPro"/>
</dbReference>
<evidence type="ECO:0000259" key="10">
    <source>
        <dbReference type="Pfam" id="PF10475"/>
    </source>
</evidence>
<evidence type="ECO:0000313" key="12">
    <source>
        <dbReference type="Proteomes" id="UP000594260"/>
    </source>
</evidence>
<dbReference type="Gene3D" id="1.20.1280.130">
    <property type="match status" value="1"/>
</dbReference>
<dbReference type="CTD" id="47942"/>
<reference evidence="11" key="1">
    <citation type="submission" date="2021-01" db="UniProtKB">
        <authorList>
            <consortium name="EnsemblMetazoa"/>
        </authorList>
    </citation>
    <scope>IDENTIFICATION</scope>
</reference>
<dbReference type="OMA" id="FSFVQSY"/>
<feature type="domain" description="Vacuolar protein sorting-associated protein 54 C-terminal" evidence="9">
    <location>
        <begin position="805"/>
        <end position="930"/>
    </location>
</feature>
<comment type="subcellular location">
    <subcellularLocation>
        <location evidence="1">Golgi apparatus</location>
        <location evidence="1">trans-Golgi network</location>
    </subcellularLocation>
</comment>
<dbReference type="RefSeq" id="XP_022665389.1">
    <property type="nucleotide sequence ID" value="XM_022809654.1"/>
</dbReference>
<keyword evidence="4" id="KW-0813">Transport</keyword>
<dbReference type="EnsemblMetazoa" id="XM_022809655">
    <property type="protein sequence ID" value="XP_022665390"/>
    <property type="gene ID" value="LOC111252143"/>
</dbReference>
<dbReference type="GO" id="GO:0042147">
    <property type="term" value="P:retrograde transport, endosome to Golgi"/>
    <property type="evidence" value="ECO:0007669"/>
    <property type="project" value="InterPro"/>
</dbReference>
<dbReference type="InterPro" id="IPR012501">
    <property type="entry name" value="Vps54_C"/>
</dbReference>
<evidence type="ECO:0000256" key="8">
    <source>
        <dbReference type="SAM" id="MobiDB-lite"/>
    </source>
</evidence>
<proteinExistence type="inferred from homology"/>
<name>A0A7M7KG72_VARDE</name>
<dbReference type="InterPro" id="IPR019515">
    <property type="entry name" value="VPS54_N"/>
</dbReference>
<evidence type="ECO:0000256" key="3">
    <source>
        <dbReference type="ARBA" id="ARBA00017665"/>
    </source>
</evidence>
<evidence type="ECO:0000313" key="11">
    <source>
        <dbReference type="EnsemblMetazoa" id="XP_022665389"/>
    </source>
</evidence>
<accession>A0A7M7KG72</accession>
<comment type="similarity">
    <text evidence="2">Belongs to the VPS54 family.</text>
</comment>
<dbReference type="EnsemblMetazoa" id="XM_022809654">
    <property type="protein sequence ID" value="XP_022665389"/>
    <property type="gene ID" value="LOC111252143"/>
</dbReference>
<feature type="region of interest" description="Disordered" evidence="8">
    <location>
        <begin position="151"/>
        <end position="185"/>
    </location>
</feature>
<dbReference type="OrthoDB" id="10259024at2759"/>
<keyword evidence="6" id="KW-0333">Golgi apparatus</keyword>
<dbReference type="GeneID" id="111252143"/>
<evidence type="ECO:0000259" key="9">
    <source>
        <dbReference type="Pfam" id="PF07928"/>
    </source>
</evidence>
<evidence type="ECO:0000256" key="1">
    <source>
        <dbReference type="ARBA" id="ARBA00004601"/>
    </source>
</evidence>
<dbReference type="EnsemblMetazoa" id="XM_022809653">
    <property type="protein sequence ID" value="XP_022665388"/>
    <property type="gene ID" value="LOC111252143"/>
</dbReference>
<dbReference type="RefSeq" id="XP_022665387.1">
    <property type="nucleotide sequence ID" value="XM_022809652.1"/>
</dbReference>
<keyword evidence="7" id="KW-0175">Coiled coil</keyword>
<dbReference type="RefSeq" id="XP_022665390.1">
    <property type="nucleotide sequence ID" value="XM_022809655.1"/>
</dbReference>
<dbReference type="PANTHER" id="PTHR12965:SF0">
    <property type="entry name" value="VACUOLAR PROTEIN SORTING-ASSOCIATED PROTEIN 54"/>
    <property type="match status" value="1"/>
</dbReference>
<dbReference type="InParanoid" id="A0A7M7KG72"/>
<keyword evidence="5" id="KW-0653">Protein transport</keyword>
<dbReference type="Pfam" id="PF10475">
    <property type="entry name" value="Vps54_N"/>
    <property type="match status" value="1"/>
</dbReference>
<feature type="region of interest" description="Disordered" evidence="8">
    <location>
        <begin position="549"/>
        <end position="578"/>
    </location>
</feature>
<evidence type="ECO:0000256" key="4">
    <source>
        <dbReference type="ARBA" id="ARBA00022448"/>
    </source>
</evidence>
<sequence>MPKLKCALCTHRVLPGPVDFVAHVRLAHCHRGAGPASGFECHYSSGSQLCAVLKDTAHFEAHVLNVHLACTTPDEPDVAAAAGGATWSVYDCTQNLPALLNDPGRKRGNDFFTKTWGDAFIEPQQVEPCKFLPIVKRASFEDYLERTKTRWQRRARNGQIQKPKEESGTIPAEKRKQKSPKKQPLELTIEQVPSIFFKPNFDLSDPETFTAVLGCAEEVKEVKEKFSPIRERHPKKISVNTNEHLSREGAVTNYNSGSNSNVSSSSALGETGRQAVQERLGQLTDLVEVRLIKHISQHSDAFFDALTSQDELADRMAATLSSITAMRQRIAEIEEQLVKEPLRVLQLHQRRQNILSVVDKLELMLNVHHAQPTIQVLLANCEFVGALDLIDTTNEILNQELKDVVCFRHLGHQLKEIENLILRILETDFKKYTAADLNRELNSGPQIKDLDQLRAVICGLLRLGKGPEMVRWYQEEATTALQAMVKQTQVEFAAEMTHEDIIRRPEQQLEHLEISEWMTLLYRAFNNVEKLLLRIRAVYDLCLEILGAGQPTQTPGNDDEKKQHNKSPPHHEEGNGASTAVIEDGGQYLQSKSIMPKIIGLNGYPAGGSFSSLNEEGRIEDNPKMSPSLARMKQLSASRSSIASSRCSEELLSESERGRIEVQLSDMLLEASNAAHDACAKLVSAKSEDGSLDKVGSSDFVALCQGIESFSTKCEKVCKGRRGTGLRLALQSRANRFVTAYHDQHKDTLILVLENEPFKAVKVPQNLQNMLTSAIMCSSGILRMVKCDSRTDSTAIADTLSVNGEHFVVSGCALHLLKLLLEYCQSSLDIPMLAADLLTRLLDLLRHFNTATYRLVLGPATTRSFSGPTISKLLIASRSLELVERLIPYLRGHFERSLAKKQLFMVRHFAQMASDLREHSAQIETRVLSLAAEAVDAKLAEWVLKAPVPSNAFRGITSIVIAVNNSLSSTLPEDRGVELLKKCHQSFLPALRKHLLRLGVKPDGGPQHGMVIQELTFYAEILKRNGVPSIEFDGVWSNLYS</sequence>
<dbReference type="KEGG" id="vde:111252143"/>
<protein>
    <recommendedName>
        <fullName evidence="3">Vacuolar protein sorting-associated protein 54</fullName>
    </recommendedName>
</protein>
<dbReference type="PANTHER" id="PTHR12965">
    <property type="entry name" value="VACUOLAR PROTEIN SORTING 54"/>
    <property type="match status" value="1"/>
</dbReference>
<dbReference type="GO" id="GO:0005829">
    <property type="term" value="C:cytosol"/>
    <property type="evidence" value="ECO:0007669"/>
    <property type="project" value="GOC"/>
</dbReference>
<evidence type="ECO:0000256" key="7">
    <source>
        <dbReference type="ARBA" id="ARBA00023054"/>
    </source>
</evidence>
<dbReference type="Pfam" id="PF07928">
    <property type="entry name" value="Vps54"/>
    <property type="match status" value="1"/>
</dbReference>
<dbReference type="FunCoup" id="A0A7M7KG72">
    <property type="interactions" value="1316"/>
</dbReference>
<keyword evidence="12" id="KW-1185">Reference proteome</keyword>
<dbReference type="RefSeq" id="XP_022665388.1">
    <property type="nucleotide sequence ID" value="XM_022809653.1"/>
</dbReference>
<dbReference type="GO" id="GO:0015031">
    <property type="term" value="P:protein transport"/>
    <property type="evidence" value="ECO:0007669"/>
    <property type="project" value="UniProtKB-KW"/>
</dbReference>